<dbReference type="PANTHER" id="PTHR45662:SF7">
    <property type="entry name" value="SACI DOMAIN PROTEIN (AFU_ORTHOLOGUE AFUA_1G15890)"/>
    <property type="match status" value="1"/>
</dbReference>
<dbReference type="GO" id="GO:0046856">
    <property type="term" value="P:phosphatidylinositol dephosphorylation"/>
    <property type="evidence" value="ECO:0007669"/>
    <property type="project" value="TreeGrafter"/>
</dbReference>
<evidence type="ECO:0000259" key="2">
    <source>
        <dbReference type="PROSITE" id="PS50275"/>
    </source>
</evidence>
<accession>A0A6P8B7M9</accession>
<evidence type="ECO:0000313" key="5">
    <source>
        <dbReference type="RefSeq" id="XP_030983221.1"/>
    </source>
</evidence>
<dbReference type="Proteomes" id="UP000515153">
    <property type="component" value="Chromosome I"/>
</dbReference>
<gene>
    <name evidence="5" type="ORF">PgNI_05618</name>
</gene>
<evidence type="ECO:0008006" key="6">
    <source>
        <dbReference type="Google" id="ProtNLM"/>
    </source>
</evidence>
<dbReference type="Pfam" id="PF12456">
    <property type="entry name" value="hSac2"/>
    <property type="match status" value="1"/>
</dbReference>
<proteinExistence type="predicted"/>
<dbReference type="InterPro" id="IPR002013">
    <property type="entry name" value="SAC_dom"/>
</dbReference>
<feature type="region of interest" description="Disordered" evidence="1">
    <location>
        <begin position="204"/>
        <end position="236"/>
    </location>
</feature>
<feature type="region of interest" description="Disordered" evidence="1">
    <location>
        <begin position="129"/>
        <end position="172"/>
    </location>
</feature>
<dbReference type="PROSITE" id="PS51791">
    <property type="entry name" value="HSAC2"/>
    <property type="match status" value="1"/>
</dbReference>
<evidence type="ECO:0000256" key="1">
    <source>
        <dbReference type="SAM" id="MobiDB-lite"/>
    </source>
</evidence>
<dbReference type="InterPro" id="IPR034753">
    <property type="entry name" value="hSac2"/>
</dbReference>
<organism evidence="4 5">
    <name type="scientific">Pyricularia grisea</name>
    <name type="common">Crabgrass-specific blast fungus</name>
    <name type="synonym">Magnaporthe grisea</name>
    <dbReference type="NCBI Taxonomy" id="148305"/>
    <lineage>
        <taxon>Eukaryota</taxon>
        <taxon>Fungi</taxon>
        <taxon>Dikarya</taxon>
        <taxon>Ascomycota</taxon>
        <taxon>Pezizomycotina</taxon>
        <taxon>Sordariomycetes</taxon>
        <taxon>Sordariomycetidae</taxon>
        <taxon>Magnaporthales</taxon>
        <taxon>Pyriculariaceae</taxon>
        <taxon>Pyricularia</taxon>
    </lineage>
</organism>
<feature type="compositionally biased region" description="Polar residues" evidence="1">
    <location>
        <begin position="42"/>
        <end position="59"/>
    </location>
</feature>
<dbReference type="Pfam" id="PF02383">
    <property type="entry name" value="Syja_N"/>
    <property type="match status" value="1"/>
</dbReference>
<dbReference type="OrthoDB" id="405996at2759"/>
<dbReference type="GO" id="GO:0005783">
    <property type="term" value="C:endoplasmic reticulum"/>
    <property type="evidence" value="ECO:0007669"/>
    <property type="project" value="TreeGrafter"/>
</dbReference>
<feature type="region of interest" description="Disordered" evidence="1">
    <location>
        <begin position="38"/>
        <end position="59"/>
    </location>
</feature>
<feature type="domain" description="HSac2" evidence="3">
    <location>
        <begin position="710"/>
        <end position="871"/>
    </location>
</feature>
<evidence type="ECO:0000313" key="4">
    <source>
        <dbReference type="Proteomes" id="UP000515153"/>
    </source>
</evidence>
<reference evidence="5" key="2">
    <citation type="submission" date="2019-10" db="EMBL/GenBank/DDBJ databases">
        <authorList>
            <consortium name="NCBI Genome Project"/>
        </authorList>
    </citation>
    <scope>NUCLEOTIDE SEQUENCE</scope>
    <source>
        <strain evidence="5">NI907</strain>
    </source>
</reference>
<dbReference type="GO" id="GO:0043812">
    <property type="term" value="F:phosphatidylinositol-4-phosphate phosphatase activity"/>
    <property type="evidence" value="ECO:0007669"/>
    <property type="project" value="TreeGrafter"/>
</dbReference>
<keyword evidence="4" id="KW-1185">Reference proteome</keyword>
<dbReference type="PANTHER" id="PTHR45662">
    <property type="entry name" value="PHOSPHATIDYLINOSITIDE PHOSPHATASE SAC1"/>
    <property type="match status" value="1"/>
</dbReference>
<name>A0A6P8B7M9_PYRGI</name>
<sequence length="954" mass="105254">MPSPARKVLITAAVEGLILQPLSSKREQRPAAPVKLKYGDASISNVTRDDSPNPSSKSNASFESFGIVGLITVPPESYLVSITQRQQVATVRGQPVYVVTEVALTPCSSQNEATEAINKTVAHVKQASLAEGNSADSDSEDETSAPVPYDIDDDVDDTTGPKKGHKSTTSVASDVMKQKGGYGRFAQRWFSKGGWLEDQKRMMGLSKSAGSSDSTKDDSKTGGVPTSEDPVDGPADAIKTAAKGAAGGAASLLPKLLRTSQILFGASRSFFFSYDYDITHSLSSQDRDQDLSASASGEPPLHAKVDPIFWWNRHLQRMFVDAGADALVLPLMQGFVGQRSFIVDSDPPPVEEVARGSLELNDMRPKSGPATPMNEKKSAELMRSSEKRFDITVISRRSVKRAGLRYLRRGIDDDGYAANFVETEQILSPVDSDDESAQVFSFTQIRGSIPLFFKQSPYSLKPAPVIQHSEEANYQALRKHFNMLRKHYGAVQIVNLVEKHGVEASIGQQYEAGVKRLNEESGPDEVVPFEWFDFHSVCRGMKFERVSELLDILGRQLEDLDSTVETNGEVVTSQKGVFRTNCMDCLDRTNVCQSSFAKFMLDRQLAKLGFDMSAQKDQENSWFNTLWADNGDSISKQYASTAAMKGDYTRTRKRDYRGALTDIGLSVTRLWSGMINDFFVQTTIDFLLGNVTALVFEEFEENMMTQDPAVSMQKMREQAIELCQKRVIADEKEEFIGGWTMLAPQEPDAFTLIAQPLEEVVLLLTDVALYLCRFDWNMDKVSSFERVEFPHIRKIRFGPYITSTMTAAQTDEAKNQGILIFYTPGSKDIKRVNTRSLSTSKLDVAEKKEGTGGLGSIFSMRPSQPVEKKIALKALHSRSSLADTSGGNGLTEIQQVVSISAQLERLVELNKPQPAGEEKESVLESGDIVSVAEARRNEGLLGQLGYSIKKLVWA</sequence>
<evidence type="ECO:0000259" key="3">
    <source>
        <dbReference type="PROSITE" id="PS51791"/>
    </source>
</evidence>
<dbReference type="KEGG" id="pgri:PgNI_05618"/>
<protein>
    <recommendedName>
        <fullName evidence="6">SAC domain-containing protein</fullName>
    </recommendedName>
</protein>
<dbReference type="RefSeq" id="XP_030983221.1">
    <property type="nucleotide sequence ID" value="XM_031125649.1"/>
</dbReference>
<reference evidence="4 5" key="1">
    <citation type="journal article" date="2019" name="Mol. Biol. Evol.">
        <title>Blast fungal genomes show frequent chromosomal changes, gene gains and losses, and effector gene turnover.</title>
        <authorList>
            <person name="Gomez Luciano L.B."/>
            <person name="Jason Tsai I."/>
            <person name="Chuma I."/>
            <person name="Tosa Y."/>
            <person name="Chen Y.H."/>
            <person name="Li J.Y."/>
            <person name="Li M.Y."/>
            <person name="Jade Lu M.Y."/>
            <person name="Nakayashiki H."/>
            <person name="Li W.H."/>
        </authorList>
    </citation>
    <scope>NUCLEOTIDE SEQUENCE [LARGE SCALE GENOMIC DNA]</scope>
    <source>
        <strain evidence="4 5">NI907</strain>
    </source>
</reference>
<dbReference type="PROSITE" id="PS50275">
    <property type="entry name" value="SAC"/>
    <property type="match status" value="1"/>
</dbReference>
<dbReference type="InterPro" id="IPR022158">
    <property type="entry name" value="Inositol_phosphatase"/>
</dbReference>
<feature type="domain" description="SAC" evidence="2">
    <location>
        <begin position="267"/>
        <end position="640"/>
    </location>
</feature>
<dbReference type="GeneID" id="41960558"/>
<reference evidence="5" key="3">
    <citation type="submission" date="2025-08" db="UniProtKB">
        <authorList>
            <consortium name="RefSeq"/>
        </authorList>
    </citation>
    <scope>IDENTIFICATION</scope>
    <source>
        <strain evidence="5">NI907</strain>
    </source>
</reference>
<dbReference type="AlphaFoldDB" id="A0A6P8B7M9"/>